<evidence type="ECO:0000313" key="3">
    <source>
        <dbReference type="EMBL" id="GIJ45725.1"/>
    </source>
</evidence>
<dbReference type="InterPro" id="IPR029068">
    <property type="entry name" value="Glyas_Bleomycin-R_OHBP_Dase"/>
</dbReference>
<evidence type="ECO:0000313" key="4">
    <source>
        <dbReference type="Proteomes" id="UP000619260"/>
    </source>
</evidence>
<sequence>MAETMIPILPCTSIDETLEFYGALGFDTTYRQERPNTYAVVQRGGMVLHLFVMKGLDPESSFSTCYVETTDVESLYEAFTAGLREAYGRVPLRGVPRMNPIKETSDGVRQFIVVDPGGNFIRIGQPPGVSDDDDVPRGRPNDMAVPRGRSAAVVPRGGRKLEVVRGGRDRPPPMSRLERAVETAVRLSEGKGDHPGAATLLDRALTSNEPVPDGLLFRALTLRADLAVRIGDEELAIRVIDDLDQIPLTEDDLVVLADDVQRVEELRDYLTPRR</sequence>
<accession>A0A8J3YKM7</accession>
<feature type="region of interest" description="Disordered" evidence="2">
    <location>
        <begin position="125"/>
        <end position="144"/>
    </location>
</feature>
<evidence type="ECO:0000256" key="2">
    <source>
        <dbReference type="SAM" id="MobiDB-lite"/>
    </source>
</evidence>
<comment type="caution">
    <text evidence="3">The sequence shown here is derived from an EMBL/GenBank/DDBJ whole genome shotgun (WGS) entry which is preliminary data.</text>
</comment>
<keyword evidence="1" id="KW-0046">Antibiotic resistance</keyword>
<evidence type="ECO:0000256" key="1">
    <source>
        <dbReference type="ARBA" id="ARBA00023251"/>
    </source>
</evidence>
<dbReference type="EMBL" id="BOPF01000008">
    <property type="protein sequence ID" value="GIJ45725.1"/>
    <property type="molecule type" value="Genomic_DNA"/>
</dbReference>
<keyword evidence="4" id="KW-1185">Reference proteome</keyword>
<organism evidence="3 4">
    <name type="scientific">Virgisporangium aliadipatigenens</name>
    <dbReference type="NCBI Taxonomy" id="741659"/>
    <lineage>
        <taxon>Bacteria</taxon>
        <taxon>Bacillati</taxon>
        <taxon>Actinomycetota</taxon>
        <taxon>Actinomycetes</taxon>
        <taxon>Micromonosporales</taxon>
        <taxon>Micromonosporaceae</taxon>
        <taxon>Virgisporangium</taxon>
    </lineage>
</organism>
<dbReference type="Proteomes" id="UP000619260">
    <property type="component" value="Unassembled WGS sequence"/>
</dbReference>
<gene>
    <name evidence="3" type="ORF">Val02_26110</name>
</gene>
<dbReference type="Gene3D" id="3.10.180.10">
    <property type="entry name" value="2,3-Dihydroxybiphenyl 1,2-Dioxygenase, domain 1"/>
    <property type="match status" value="1"/>
</dbReference>
<dbReference type="GO" id="GO:0046677">
    <property type="term" value="P:response to antibiotic"/>
    <property type="evidence" value="ECO:0007669"/>
    <property type="project" value="UniProtKB-KW"/>
</dbReference>
<reference evidence="3" key="1">
    <citation type="submission" date="2021-01" db="EMBL/GenBank/DDBJ databases">
        <title>Whole genome shotgun sequence of Virgisporangium aliadipatigenens NBRC 105644.</title>
        <authorList>
            <person name="Komaki H."/>
            <person name="Tamura T."/>
        </authorList>
    </citation>
    <scope>NUCLEOTIDE SEQUENCE</scope>
    <source>
        <strain evidence="3">NBRC 105644</strain>
    </source>
</reference>
<dbReference type="SUPFAM" id="SSF54593">
    <property type="entry name" value="Glyoxalase/Bleomycin resistance protein/Dihydroxybiphenyl dioxygenase"/>
    <property type="match status" value="1"/>
</dbReference>
<protein>
    <recommendedName>
        <fullName evidence="5">Bleomycin resistance protein</fullName>
    </recommendedName>
</protein>
<name>A0A8J3YKM7_9ACTN</name>
<evidence type="ECO:0008006" key="5">
    <source>
        <dbReference type="Google" id="ProtNLM"/>
    </source>
</evidence>
<dbReference type="CDD" id="cd08349">
    <property type="entry name" value="BLMA_like"/>
    <property type="match status" value="1"/>
</dbReference>
<dbReference type="InterPro" id="IPR000335">
    <property type="entry name" value="Bleomycin-R"/>
</dbReference>
<proteinExistence type="predicted"/>
<dbReference type="RefSeq" id="WP_203899277.1">
    <property type="nucleotide sequence ID" value="NZ_BOPF01000008.1"/>
</dbReference>
<dbReference type="AlphaFoldDB" id="A0A8J3YKM7"/>